<accession>A0A2I0KV44</accession>
<keyword evidence="2" id="KW-1185">Reference proteome</keyword>
<gene>
    <name evidence="1" type="ORF">CRG98_007211</name>
</gene>
<dbReference type="AlphaFoldDB" id="A0A2I0KV44"/>
<dbReference type="EMBL" id="PGOL01000328">
    <property type="protein sequence ID" value="PKI72341.1"/>
    <property type="molecule type" value="Genomic_DNA"/>
</dbReference>
<proteinExistence type="predicted"/>
<reference evidence="1 2" key="1">
    <citation type="submission" date="2017-11" db="EMBL/GenBank/DDBJ databases">
        <title>De-novo sequencing of pomegranate (Punica granatum L.) genome.</title>
        <authorList>
            <person name="Akparov Z."/>
            <person name="Amiraslanov A."/>
            <person name="Hajiyeva S."/>
            <person name="Abbasov M."/>
            <person name="Kaur K."/>
            <person name="Hamwieh A."/>
            <person name="Solovyev V."/>
            <person name="Salamov A."/>
            <person name="Braich B."/>
            <person name="Kosarev P."/>
            <person name="Mahmoud A."/>
            <person name="Hajiyev E."/>
            <person name="Babayeva S."/>
            <person name="Izzatullayeva V."/>
            <person name="Mammadov A."/>
            <person name="Mammadov A."/>
            <person name="Sharifova S."/>
            <person name="Ojaghi J."/>
            <person name="Eynullazada K."/>
            <person name="Bayramov B."/>
            <person name="Abdulazimova A."/>
            <person name="Shahmuradov I."/>
        </authorList>
    </citation>
    <scope>NUCLEOTIDE SEQUENCE [LARGE SCALE GENOMIC DNA]</scope>
    <source>
        <strain evidence="2">cv. AG2017</strain>
        <tissue evidence="1">Leaf</tissue>
    </source>
</reference>
<sequence length="84" mass="9099">MGEEVERERGTCLPALPKTFHLGATPGLRAAYPSPSRAADPTCTVGMTSNYRITPLPDLSRPSPLQVNLSHHVSQLVGQLYVDQ</sequence>
<dbReference type="Proteomes" id="UP000233551">
    <property type="component" value="Unassembled WGS sequence"/>
</dbReference>
<protein>
    <submittedName>
        <fullName evidence="1">Uncharacterized protein</fullName>
    </submittedName>
</protein>
<evidence type="ECO:0000313" key="1">
    <source>
        <dbReference type="EMBL" id="PKI72341.1"/>
    </source>
</evidence>
<comment type="caution">
    <text evidence="1">The sequence shown here is derived from an EMBL/GenBank/DDBJ whole genome shotgun (WGS) entry which is preliminary data.</text>
</comment>
<evidence type="ECO:0000313" key="2">
    <source>
        <dbReference type="Proteomes" id="UP000233551"/>
    </source>
</evidence>
<name>A0A2I0KV44_PUNGR</name>
<organism evidence="1 2">
    <name type="scientific">Punica granatum</name>
    <name type="common">Pomegranate</name>
    <dbReference type="NCBI Taxonomy" id="22663"/>
    <lineage>
        <taxon>Eukaryota</taxon>
        <taxon>Viridiplantae</taxon>
        <taxon>Streptophyta</taxon>
        <taxon>Embryophyta</taxon>
        <taxon>Tracheophyta</taxon>
        <taxon>Spermatophyta</taxon>
        <taxon>Magnoliopsida</taxon>
        <taxon>eudicotyledons</taxon>
        <taxon>Gunneridae</taxon>
        <taxon>Pentapetalae</taxon>
        <taxon>rosids</taxon>
        <taxon>malvids</taxon>
        <taxon>Myrtales</taxon>
        <taxon>Lythraceae</taxon>
        <taxon>Punica</taxon>
    </lineage>
</organism>